<feature type="domain" description="GST N-terminal" evidence="4">
    <location>
        <begin position="1"/>
        <end position="80"/>
    </location>
</feature>
<dbReference type="GO" id="GO:0016740">
    <property type="term" value="F:transferase activity"/>
    <property type="evidence" value="ECO:0007669"/>
    <property type="project" value="UniProtKB-KW"/>
</dbReference>
<dbReference type="FunFam" id="3.40.30.10:FF:000039">
    <property type="entry name" value="Glutathione S-transferase domain"/>
    <property type="match status" value="1"/>
</dbReference>
<proteinExistence type="inferred from homology"/>
<evidence type="ECO:0000259" key="4">
    <source>
        <dbReference type="PROSITE" id="PS50404"/>
    </source>
</evidence>
<evidence type="ECO:0000313" key="6">
    <source>
        <dbReference type="EMBL" id="PSW18552.1"/>
    </source>
</evidence>
<protein>
    <submittedName>
        <fullName evidence="6">Glutathione S-transferase family protein</fullName>
    </submittedName>
</protein>
<dbReference type="PANTHER" id="PTHR44051">
    <property type="entry name" value="GLUTATHIONE S-TRANSFERASE-RELATED"/>
    <property type="match status" value="1"/>
</dbReference>
<evidence type="ECO:0000256" key="3">
    <source>
        <dbReference type="RuleBase" id="RU003494"/>
    </source>
</evidence>
<name>A0A2T3NQP5_9GAMM</name>
<dbReference type="InterPro" id="IPR004045">
    <property type="entry name" value="Glutathione_S-Trfase_N"/>
</dbReference>
<organism evidence="6 7">
    <name type="scientific">Photobacterium sanctipauli</name>
    <dbReference type="NCBI Taxonomy" id="1342794"/>
    <lineage>
        <taxon>Bacteria</taxon>
        <taxon>Pseudomonadati</taxon>
        <taxon>Pseudomonadota</taxon>
        <taxon>Gammaproteobacteria</taxon>
        <taxon>Vibrionales</taxon>
        <taxon>Vibrionaceae</taxon>
        <taxon>Photobacterium</taxon>
    </lineage>
</organism>
<evidence type="ECO:0000256" key="1">
    <source>
        <dbReference type="ARBA" id="ARBA00007409"/>
    </source>
</evidence>
<reference evidence="6 7" key="1">
    <citation type="submission" date="2018-01" db="EMBL/GenBank/DDBJ databases">
        <title>Whole genome sequencing of Histamine producing bacteria.</title>
        <authorList>
            <person name="Butler K."/>
        </authorList>
    </citation>
    <scope>NUCLEOTIDE SEQUENCE [LARGE SCALE GENOMIC DNA]</scope>
    <source>
        <strain evidence="6 7">DSM 100436</strain>
    </source>
</reference>
<dbReference type="EMBL" id="PYMA01000010">
    <property type="protein sequence ID" value="PSW18552.1"/>
    <property type="molecule type" value="Genomic_DNA"/>
</dbReference>
<accession>A0A2T3NQP5</accession>
<dbReference type="PROSITE" id="PS50404">
    <property type="entry name" value="GST_NTER"/>
    <property type="match status" value="1"/>
</dbReference>
<dbReference type="CDD" id="cd03046">
    <property type="entry name" value="GST_N_GTT1_like"/>
    <property type="match status" value="1"/>
</dbReference>
<feature type="domain" description="GST C-terminal" evidence="5">
    <location>
        <begin position="85"/>
        <end position="208"/>
    </location>
</feature>
<dbReference type="Gene3D" id="3.40.30.10">
    <property type="entry name" value="Glutaredoxin"/>
    <property type="match status" value="1"/>
</dbReference>
<evidence type="ECO:0000259" key="5">
    <source>
        <dbReference type="PROSITE" id="PS50405"/>
    </source>
</evidence>
<dbReference type="PANTHER" id="PTHR44051:SF8">
    <property type="entry name" value="GLUTATHIONE S-TRANSFERASE GSTA"/>
    <property type="match status" value="1"/>
</dbReference>
<gene>
    <name evidence="6" type="ORF">C9I98_15885</name>
</gene>
<dbReference type="SFLD" id="SFLDS00019">
    <property type="entry name" value="Glutathione_Transferase_(cytos"/>
    <property type="match status" value="1"/>
</dbReference>
<dbReference type="InterPro" id="IPR036282">
    <property type="entry name" value="Glutathione-S-Trfase_C_sf"/>
</dbReference>
<sequence length="208" mass="23661">MIALYGYPRTRSLRVSWLLEEIGIDWQYHLVDFSKGEHRASPFLALNPNGKVPCLIDGAVVITESSAICHYLAERYGAHWLPECGTADSAKHHEWVSFITTELEQPLWSMGKHRFALPESIRLPEMLPVAAWEFKKALQTAETRVKGKEYLLGNFPTIADILLTHTLNWAVKFDQKLPAALEEYRQHVSRRPALSRALAVEQQALIDS</sequence>
<dbReference type="InterPro" id="IPR036249">
    <property type="entry name" value="Thioredoxin-like_sf"/>
</dbReference>
<dbReference type="InterPro" id="IPR040079">
    <property type="entry name" value="Glutathione_S-Trfase"/>
</dbReference>
<comment type="similarity">
    <text evidence="1 3">Belongs to the GST superfamily.</text>
</comment>
<dbReference type="Proteomes" id="UP000241771">
    <property type="component" value="Unassembled WGS sequence"/>
</dbReference>
<dbReference type="SUPFAM" id="SSF52833">
    <property type="entry name" value="Thioredoxin-like"/>
    <property type="match status" value="1"/>
</dbReference>
<dbReference type="Pfam" id="PF00043">
    <property type="entry name" value="GST_C"/>
    <property type="match status" value="1"/>
</dbReference>
<dbReference type="RefSeq" id="WP_107272202.1">
    <property type="nucleotide sequence ID" value="NZ_PYMA01000010.1"/>
</dbReference>
<dbReference type="InterPro" id="IPR010987">
    <property type="entry name" value="Glutathione-S-Trfase_C-like"/>
</dbReference>
<comment type="caution">
    <text evidence="6">The sequence shown here is derived from an EMBL/GenBank/DDBJ whole genome shotgun (WGS) entry which is preliminary data.</text>
</comment>
<dbReference type="SFLD" id="SFLDG00358">
    <property type="entry name" value="Main_(cytGST)"/>
    <property type="match status" value="1"/>
</dbReference>
<evidence type="ECO:0000256" key="2">
    <source>
        <dbReference type="ARBA" id="ARBA00022679"/>
    </source>
</evidence>
<dbReference type="PROSITE" id="PS50405">
    <property type="entry name" value="GST_CTER"/>
    <property type="match status" value="1"/>
</dbReference>
<dbReference type="SFLD" id="SFLDG01150">
    <property type="entry name" value="Main.1:_Beta-like"/>
    <property type="match status" value="1"/>
</dbReference>
<dbReference type="Pfam" id="PF02798">
    <property type="entry name" value="GST_N"/>
    <property type="match status" value="1"/>
</dbReference>
<dbReference type="Gene3D" id="1.20.1050.10">
    <property type="match status" value="1"/>
</dbReference>
<dbReference type="InterPro" id="IPR004046">
    <property type="entry name" value="GST_C"/>
</dbReference>
<evidence type="ECO:0000313" key="7">
    <source>
        <dbReference type="Proteomes" id="UP000241771"/>
    </source>
</evidence>
<keyword evidence="2 6" id="KW-0808">Transferase</keyword>
<dbReference type="AlphaFoldDB" id="A0A2T3NQP5"/>
<keyword evidence="7" id="KW-1185">Reference proteome</keyword>
<dbReference type="SUPFAM" id="SSF47616">
    <property type="entry name" value="GST C-terminal domain-like"/>
    <property type="match status" value="1"/>
</dbReference>